<dbReference type="EC" id="2.3.1.286" evidence="1"/>
<feature type="domain" description="Deacetylase sirtuin-type" evidence="5">
    <location>
        <begin position="1"/>
        <end position="241"/>
    </location>
</feature>
<dbReference type="Gene3D" id="3.40.50.1220">
    <property type="entry name" value="TPP-binding domain"/>
    <property type="match status" value="1"/>
</dbReference>
<dbReference type="Pfam" id="PF02146">
    <property type="entry name" value="SIR2"/>
    <property type="match status" value="1"/>
</dbReference>
<evidence type="ECO:0000256" key="2">
    <source>
        <dbReference type="ARBA" id="ARBA00022679"/>
    </source>
</evidence>
<evidence type="ECO:0000256" key="3">
    <source>
        <dbReference type="ARBA" id="ARBA00023027"/>
    </source>
</evidence>
<dbReference type="GO" id="GO:0070403">
    <property type="term" value="F:NAD+ binding"/>
    <property type="evidence" value="ECO:0007669"/>
    <property type="project" value="InterPro"/>
</dbReference>
<sequence length="245" mass="27537">MITEWIKQSNKTVVFTGAGMSTESGLPDFRSAKQGMWRDKDPTYYASTYALTHHRDEFIQFYRQRIKGLLKVRPHEGHTVLAEWEKRGWIDGIVTQNVDGLHQAAGSKRVAALHGSLRELVCMECQKTYPAQQYETETGTTCVCGGFIRPKVVLFGENLPEQEVERAEALIDGVELLIVLGSSLQVSPANFFPIRAKEQGAKLVIINWEPTDFDAEADLVVNREKIGAWLQQVHAELLIKNKPVG</sequence>
<dbReference type="EMBL" id="FXTU01000006">
    <property type="protein sequence ID" value="SMP29058.1"/>
    <property type="molecule type" value="Genomic_DNA"/>
</dbReference>
<dbReference type="Gene3D" id="3.30.1600.10">
    <property type="entry name" value="SIR2/SIRT2 'Small Domain"/>
    <property type="match status" value="1"/>
</dbReference>
<evidence type="ECO:0000256" key="4">
    <source>
        <dbReference type="PROSITE-ProRule" id="PRU00236"/>
    </source>
</evidence>
<feature type="binding site" evidence="4">
    <location>
        <position position="122"/>
    </location>
    <ligand>
        <name>Zn(2+)</name>
        <dbReference type="ChEBI" id="CHEBI:29105"/>
    </ligand>
</feature>
<keyword evidence="4" id="KW-0862">Zinc</keyword>
<dbReference type="AlphaFoldDB" id="A0AA45WR79"/>
<dbReference type="NCBIfam" id="NF001753">
    <property type="entry name" value="PRK00481.1-3"/>
    <property type="match status" value="1"/>
</dbReference>
<keyword evidence="2" id="KW-0808">Transferase</keyword>
<protein>
    <recommendedName>
        <fullName evidence="1">protein acetyllysine N-acetyltransferase</fullName>
        <ecNumber evidence="1">2.3.1.286</ecNumber>
    </recommendedName>
</protein>
<feature type="binding site" evidence="4">
    <location>
        <position position="125"/>
    </location>
    <ligand>
        <name>Zn(2+)</name>
        <dbReference type="ChEBI" id="CHEBI:29105"/>
    </ligand>
</feature>
<dbReference type="GO" id="GO:0046872">
    <property type="term" value="F:metal ion binding"/>
    <property type="evidence" value="ECO:0007669"/>
    <property type="project" value="UniProtKB-KW"/>
</dbReference>
<organism evidence="6 7">
    <name type="scientific">Laceyella tengchongensis</name>
    <dbReference type="NCBI Taxonomy" id="574699"/>
    <lineage>
        <taxon>Bacteria</taxon>
        <taxon>Bacillati</taxon>
        <taxon>Bacillota</taxon>
        <taxon>Bacilli</taxon>
        <taxon>Bacillales</taxon>
        <taxon>Thermoactinomycetaceae</taxon>
        <taxon>Laceyella</taxon>
    </lineage>
</organism>
<comment type="caution">
    <text evidence="6">The sequence shown here is derived from an EMBL/GenBank/DDBJ whole genome shotgun (WGS) entry which is preliminary data.</text>
</comment>
<dbReference type="GO" id="GO:0017136">
    <property type="term" value="F:histone deacetylase activity, NAD-dependent"/>
    <property type="evidence" value="ECO:0007669"/>
    <property type="project" value="TreeGrafter"/>
</dbReference>
<evidence type="ECO:0000313" key="6">
    <source>
        <dbReference type="EMBL" id="SMP29058.1"/>
    </source>
</evidence>
<dbReference type="InterPro" id="IPR050134">
    <property type="entry name" value="NAD-dep_sirtuin_deacylases"/>
</dbReference>
<dbReference type="InterPro" id="IPR026591">
    <property type="entry name" value="Sirtuin_cat_small_dom_sf"/>
</dbReference>
<feature type="binding site" evidence="4">
    <location>
        <position position="144"/>
    </location>
    <ligand>
        <name>Zn(2+)</name>
        <dbReference type="ChEBI" id="CHEBI:29105"/>
    </ligand>
</feature>
<dbReference type="InterPro" id="IPR003000">
    <property type="entry name" value="Sirtuin"/>
</dbReference>
<dbReference type="Proteomes" id="UP001157946">
    <property type="component" value="Unassembled WGS sequence"/>
</dbReference>
<proteinExistence type="predicted"/>
<keyword evidence="7" id="KW-1185">Reference proteome</keyword>
<dbReference type="InterPro" id="IPR026590">
    <property type="entry name" value="Ssirtuin_cat_dom"/>
</dbReference>
<dbReference type="PANTHER" id="PTHR11085">
    <property type="entry name" value="NAD-DEPENDENT PROTEIN DEACYLASE SIRTUIN-5, MITOCHONDRIAL-RELATED"/>
    <property type="match status" value="1"/>
</dbReference>
<reference evidence="6" key="1">
    <citation type="submission" date="2017-05" db="EMBL/GenBank/DDBJ databases">
        <authorList>
            <person name="Varghese N."/>
            <person name="Submissions S."/>
        </authorList>
    </citation>
    <scope>NUCLEOTIDE SEQUENCE</scope>
    <source>
        <strain evidence="6">DSM 45262</strain>
    </source>
</reference>
<dbReference type="RefSeq" id="WP_284724515.1">
    <property type="nucleotide sequence ID" value="NZ_FXTU01000006.1"/>
</dbReference>
<name>A0AA45WR79_9BACL</name>
<evidence type="ECO:0000259" key="5">
    <source>
        <dbReference type="PROSITE" id="PS50305"/>
    </source>
</evidence>
<dbReference type="PROSITE" id="PS50305">
    <property type="entry name" value="SIRTUIN"/>
    <property type="match status" value="1"/>
</dbReference>
<accession>A0AA45WR79</accession>
<feature type="active site" description="Proton acceptor" evidence="4">
    <location>
        <position position="114"/>
    </location>
</feature>
<dbReference type="SUPFAM" id="SSF52467">
    <property type="entry name" value="DHS-like NAD/FAD-binding domain"/>
    <property type="match status" value="1"/>
</dbReference>
<evidence type="ECO:0000313" key="7">
    <source>
        <dbReference type="Proteomes" id="UP001157946"/>
    </source>
</evidence>
<keyword evidence="3" id="KW-0520">NAD</keyword>
<gene>
    <name evidence="6" type="ORF">SAMN06265361_106148</name>
</gene>
<dbReference type="InterPro" id="IPR029035">
    <property type="entry name" value="DHS-like_NAD/FAD-binding_dom"/>
</dbReference>
<keyword evidence="4" id="KW-0479">Metal-binding</keyword>
<evidence type="ECO:0000256" key="1">
    <source>
        <dbReference type="ARBA" id="ARBA00012928"/>
    </source>
</evidence>
<dbReference type="PANTHER" id="PTHR11085:SF4">
    <property type="entry name" value="NAD-DEPENDENT PROTEIN DEACYLASE"/>
    <property type="match status" value="1"/>
</dbReference>
<feature type="binding site" evidence="4">
    <location>
        <position position="142"/>
    </location>
    <ligand>
        <name>Zn(2+)</name>
        <dbReference type="ChEBI" id="CHEBI:29105"/>
    </ligand>
</feature>